<gene>
    <name evidence="2" type="ORF">SPHA_20143</name>
</gene>
<proteinExistence type="predicted"/>
<feature type="region of interest" description="Disordered" evidence="1">
    <location>
        <begin position="634"/>
        <end position="745"/>
    </location>
</feature>
<feature type="compositionally biased region" description="Basic and acidic residues" evidence="1">
    <location>
        <begin position="712"/>
        <end position="739"/>
    </location>
</feature>
<feature type="compositionally biased region" description="Basic and acidic residues" evidence="1">
    <location>
        <begin position="566"/>
        <end position="582"/>
    </location>
</feature>
<feature type="compositionally biased region" description="Basic and acidic residues" evidence="1">
    <location>
        <begin position="1183"/>
        <end position="1194"/>
    </location>
</feature>
<feature type="compositionally biased region" description="Basic and acidic residues" evidence="1">
    <location>
        <begin position="1107"/>
        <end position="1125"/>
    </location>
</feature>
<accession>A0A812BNV5</accession>
<comment type="caution">
    <text evidence="2">The sequence shown here is derived from an EMBL/GenBank/DDBJ whole genome shotgun (WGS) entry which is preliminary data.</text>
</comment>
<reference evidence="2" key="1">
    <citation type="submission" date="2021-01" db="EMBL/GenBank/DDBJ databases">
        <authorList>
            <person name="Li R."/>
            <person name="Bekaert M."/>
        </authorList>
    </citation>
    <scope>NUCLEOTIDE SEQUENCE</scope>
    <source>
        <strain evidence="2">Farmed</strain>
    </source>
</reference>
<feature type="compositionally biased region" description="Polar residues" evidence="1">
    <location>
        <begin position="948"/>
        <end position="969"/>
    </location>
</feature>
<dbReference type="EMBL" id="CAHIKZ030000739">
    <property type="protein sequence ID" value="CAE1236208.1"/>
    <property type="molecule type" value="Genomic_DNA"/>
</dbReference>
<feature type="compositionally biased region" description="Basic and acidic residues" evidence="1">
    <location>
        <begin position="769"/>
        <end position="788"/>
    </location>
</feature>
<feature type="region of interest" description="Disordered" evidence="1">
    <location>
        <begin position="242"/>
        <end position="290"/>
    </location>
</feature>
<feature type="region of interest" description="Disordered" evidence="1">
    <location>
        <begin position="1"/>
        <end position="30"/>
    </location>
</feature>
<evidence type="ECO:0000256" key="1">
    <source>
        <dbReference type="SAM" id="MobiDB-lite"/>
    </source>
</evidence>
<feature type="compositionally biased region" description="Basic and acidic residues" evidence="1">
    <location>
        <begin position="514"/>
        <end position="532"/>
    </location>
</feature>
<feature type="compositionally biased region" description="Polar residues" evidence="1">
    <location>
        <begin position="19"/>
        <end position="29"/>
    </location>
</feature>
<feature type="compositionally biased region" description="Basic residues" evidence="1">
    <location>
        <begin position="1054"/>
        <end position="1065"/>
    </location>
</feature>
<feature type="compositionally biased region" description="Polar residues" evidence="1">
    <location>
        <begin position="634"/>
        <end position="652"/>
    </location>
</feature>
<feature type="compositionally biased region" description="Basic residues" evidence="1">
    <location>
        <begin position="501"/>
        <end position="513"/>
    </location>
</feature>
<protein>
    <submittedName>
        <fullName evidence="2">Uncharacterized protein</fullName>
    </submittedName>
</protein>
<feature type="compositionally biased region" description="Low complexity" evidence="1">
    <location>
        <begin position="1067"/>
        <end position="1077"/>
    </location>
</feature>
<feature type="compositionally biased region" description="Basic residues" evidence="1">
    <location>
        <begin position="981"/>
        <end position="991"/>
    </location>
</feature>
<keyword evidence="3" id="KW-1185">Reference proteome</keyword>
<feature type="region of interest" description="Disordered" evidence="1">
    <location>
        <begin position="769"/>
        <end position="1215"/>
    </location>
</feature>
<feature type="compositionally biased region" description="Basic and acidic residues" evidence="1">
    <location>
        <begin position="970"/>
        <end position="980"/>
    </location>
</feature>
<feature type="region of interest" description="Disordered" evidence="1">
    <location>
        <begin position="461"/>
        <end position="532"/>
    </location>
</feature>
<feature type="region of interest" description="Disordered" evidence="1">
    <location>
        <begin position="393"/>
        <end position="412"/>
    </location>
</feature>
<feature type="compositionally biased region" description="Basic and acidic residues" evidence="1">
    <location>
        <begin position="922"/>
        <end position="947"/>
    </location>
</feature>
<feature type="region of interest" description="Disordered" evidence="1">
    <location>
        <begin position="549"/>
        <end position="582"/>
    </location>
</feature>
<evidence type="ECO:0000313" key="3">
    <source>
        <dbReference type="Proteomes" id="UP000597762"/>
    </source>
</evidence>
<dbReference type="AlphaFoldDB" id="A0A812BNV5"/>
<organism evidence="2 3">
    <name type="scientific">Acanthosepion pharaonis</name>
    <name type="common">Pharaoh cuttlefish</name>
    <name type="synonym">Sepia pharaonis</name>
    <dbReference type="NCBI Taxonomy" id="158019"/>
    <lineage>
        <taxon>Eukaryota</taxon>
        <taxon>Metazoa</taxon>
        <taxon>Spiralia</taxon>
        <taxon>Lophotrochozoa</taxon>
        <taxon>Mollusca</taxon>
        <taxon>Cephalopoda</taxon>
        <taxon>Coleoidea</taxon>
        <taxon>Decapodiformes</taxon>
        <taxon>Sepiida</taxon>
        <taxon>Sepiina</taxon>
        <taxon>Sepiidae</taxon>
        <taxon>Acanthosepion</taxon>
    </lineage>
</organism>
<feature type="compositionally biased region" description="Basic and acidic residues" evidence="1">
    <location>
        <begin position="824"/>
        <end position="854"/>
    </location>
</feature>
<dbReference type="OrthoDB" id="6119299at2759"/>
<sequence length="1269" mass="141765">MDDEEICSSKRSSKKSNKMENTPKPNNGSKVKLKVVKKKVNIRRPNGLNRSNSSFNSSLNASMRIKQTLTTNNRALAQALQITKQDLALATDLIAGLKKENKDLMMEKAETNHIISQGIDGQVNEKLKPLLLMFRVKIREVSNRLVDVALAMKDLSSAVSSQLGSISNTNSRVNSLENYQELPTFESTKTPTKETFVSPRRRINAQTFNDLSLIAESSFLNLEQVQNSIDVLDMVLENESEKSKDASDIKPASTNKPPQRVPVETRRSRSRRGSMSRRQSMDEIDFGSNVVKTRKSRRSSFFVPTTGLEMALRPSLGSAMKDDENDSNPENQDHDNNKVETEQLPSPVVPEDDTTILLTDPPVTTAAMEINEVCPDINEDLQPELLATTQLNSPAQISQSPAQQQQQQEDPVPVVPDVSLVTTKTAPPTPAEEINYTVVNEVDMELTEVINSSVQLNVEAISSEPDVQSAKKTEDPISAEPEDTKSSSQNEEPVFVQPFKVPKKKKEGKKQMKNTKEKPKETSVEDESKTVVELRLPKPGKIIFSAMRKNIAGVRPSPPKSRSKKKLAEMKKDELTAEPKNLFDFHDKTPQMFAKKPESAETGIYDVSLNDSVYGTCQSLGEYRERVAMTKRFSSANTNELPSSSTSSTDVAQTEVGEGKTEAALEILPDAGIKPVEEKKKRTRSKKAADGNEKKKRCRSKKRVDNSDSDSDGDKTYVKLYEKTVKSGDSDVPERETTRRARSKVISYKEEESDFDLTLVEKKTPIILKNPEEKQKVVAKEKEVEKEIAPNVEDFESKNVTKKETGRKSLKGTGEKRTRSRKKSAAEIKTKDHSDDPVLERAETLSPEKSDKVSKGTTLTELQDLISRLDKLQKKRSHSQPRSGTKPEDEAQNPAEVVSKPKSTSGDIFQRYKEALGLSNDPNHKDELKNKECAKSRSRPARNENSDKTTVQNQYGRSRSLRVQKSSNCMDDKVESTPEKKRSRSVSKREKKAVERFSPSSPLKKREESPEVGRKSKNERGRSKSRARSKGKILVTASLSTENNPDESPNILQRKIRKERGRSRSKAAVADAAVIDNISDDVETTKSEANLNRRRTVRSRSTAGRELLSKLKDSNAENENKDPKDSNVQNVDMDATRKSTESDVPESLLKKPKSSFGNSNQTSETLKTSANVQIKATTVSPKRSLENSHGKRSSEYTNDENQDLKRPRRATKTMSYKEPSIMKKLRQGDTLFAGVQVGKISPSHGNLFKIVDGEFQKRGILQNVTNINC</sequence>
<evidence type="ECO:0000313" key="2">
    <source>
        <dbReference type="EMBL" id="CAE1236208.1"/>
    </source>
</evidence>
<feature type="compositionally biased region" description="Polar residues" evidence="1">
    <location>
        <begin position="1155"/>
        <end position="1181"/>
    </location>
</feature>
<name>A0A812BNV5_ACAPH</name>
<feature type="compositionally biased region" description="Basic and acidic residues" evidence="1">
    <location>
        <begin position="795"/>
        <end position="817"/>
    </location>
</feature>
<dbReference type="Proteomes" id="UP000597762">
    <property type="component" value="Unassembled WGS sequence"/>
</dbReference>
<feature type="compositionally biased region" description="Basic and acidic residues" evidence="1">
    <location>
        <begin position="1004"/>
        <end position="1022"/>
    </location>
</feature>
<feature type="region of interest" description="Disordered" evidence="1">
    <location>
        <begin position="318"/>
        <end position="356"/>
    </location>
</feature>
<feature type="compositionally biased region" description="Basic and acidic residues" evidence="1">
    <location>
        <begin position="331"/>
        <end position="341"/>
    </location>
</feature>
<feature type="compositionally biased region" description="Polar residues" evidence="1">
    <location>
        <begin position="1037"/>
        <end position="1051"/>
    </location>
</feature>